<dbReference type="InterPro" id="IPR010686">
    <property type="entry name" value="OBAP-like"/>
</dbReference>
<dbReference type="Proteomes" id="UP000179157">
    <property type="component" value="Unassembled WGS sequence"/>
</dbReference>
<dbReference type="SUPFAM" id="SSF49503">
    <property type="entry name" value="Cupredoxins"/>
    <property type="match status" value="3"/>
</dbReference>
<evidence type="ECO:0000259" key="3">
    <source>
        <dbReference type="Pfam" id="PF00127"/>
    </source>
</evidence>
<dbReference type="STRING" id="1817864.A2Z21_04705"/>
<dbReference type="InterPro" id="IPR051200">
    <property type="entry name" value="Host-pathogen_enzymatic-act"/>
</dbReference>
<accession>A0A1F5UV92</accession>
<dbReference type="SUPFAM" id="SSF51004">
    <property type="entry name" value="C-terminal (heme d1) domain of cytochrome cd1-nitrite reductase"/>
    <property type="match status" value="1"/>
</dbReference>
<feature type="domain" description="Blue (type 1) copper" evidence="3">
    <location>
        <begin position="229"/>
        <end position="351"/>
    </location>
</feature>
<dbReference type="InterPro" id="IPR015943">
    <property type="entry name" value="WD40/YVTN_repeat-like_dom_sf"/>
</dbReference>
<keyword evidence="2" id="KW-0186">Copper</keyword>
<dbReference type="GO" id="GO:0005507">
    <property type="term" value="F:copper ion binding"/>
    <property type="evidence" value="ECO:0007669"/>
    <property type="project" value="InterPro"/>
</dbReference>
<dbReference type="InterPro" id="IPR000923">
    <property type="entry name" value="BlueCu_1"/>
</dbReference>
<gene>
    <name evidence="4" type="ORF">A2Z21_04705</name>
</gene>
<keyword evidence="1" id="KW-0479">Metal-binding</keyword>
<dbReference type="Pfam" id="PF00127">
    <property type="entry name" value="Copper-bind"/>
    <property type="match status" value="2"/>
</dbReference>
<dbReference type="PANTHER" id="PTHR47197">
    <property type="entry name" value="PROTEIN NIRF"/>
    <property type="match status" value="1"/>
</dbReference>
<evidence type="ECO:0000313" key="4">
    <source>
        <dbReference type="EMBL" id="OGF55087.1"/>
    </source>
</evidence>
<sequence>MDNRLLILIGVLLMGFVLIFIAHPFGGPGPSNAETQNWTVLAGKGKNDESLQALRFLPENIVIHVGDSITWELGSAEEHTIYFTAGELPPALVEVGPDGRDYFNPAIFFPSEGTTNDGTAPFSGGVLSGSEAGSESSSSLTLTFTRPGIYEYLCMFHPGMKGTVSVVPRDQPLPMTPEAYAQMGRAEAKPALDAAEKLHRQLTKPKVSSRPDGASEYTLDMVGDTKTMGSVMQFSPTPLHIKVGDTVTWRMLDYTEFHTVTFLDNPDEIPEVVNVEPQENGPPLLVVNPMAWKAVGGSVHSGSGYYNSGAMFRPEGELTPTYSLTFTKPGTYEYVCILHAYMGMKGTIIVESVKSAQASKSPILALVDYTSHTGKAGEADGIAVIDLNPHSSLFGKIMQQVSIGPGVSPHHIYYNHDGSKLYTTALGGARLYRIEMMGERIQQVIPIDTGPCQVGEDLYFTKDGSKYYLTCMGSHMVAIFDAYTDTMIGQIQAPAPDSPYIKHPHGMAVNEELDRMIVTETVSPQLDDPGASVTVIELSTGKALSTHAITKDGTGGSAPVEVFFLPDQPVAYVTAMFEGSLWAGVWDANTRDFQFTFVEDFTARGQGVPLEMYVGPDGYLYVSFGQPGGVNVYDISQPLAPKFLKTLPADAGAHHIAFSEDGKYMFVQNNLLNLDKLNAGTISVVDLETGQLAATVENLIKQGLEPASLVLLRQPKPKQNDAGMMPTAPTPAQGFTLHIDAKKHINDMPDQVVHHYCKGIDSQVTQCLLFDGDERNAHLIGAETIISPEIYGQLPEEEKANWHYHKDEIPLVDAQLPGLSDEEAQKVVAAIQDTYGKVVIFWEPGTPAPIGAPSITRPQSGHQMAEITIKAKDYSFDAPDQLEAGLVSVTLKNNGAELHHVQLARLHAGVTMKDLQDALATSPESAFGLLEWAGGVSILPPNGKQEVILDLKPGHYVMLCFVSSPSDGVLHLAKGMIRSIEVVASGYSVMVPEPKSDVSISLVDFAFDMPQTIKAGKQIWRITNEGEQPHEMTLIKLADGKTIEDALSFLQSQSPEGPPPFEMVGGMQALDHGKTGWAVLDLSPGDYAALCFVPDPTSGKAHIELGMIGGFSVK</sequence>
<dbReference type="Gene3D" id="2.130.10.10">
    <property type="entry name" value="YVTN repeat-like/Quinoprotein amine dehydrogenase"/>
    <property type="match status" value="2"/>
</dbReference>
<feature type="domain" description="Blue (type 1) copper" evidence="3">
    <location>
        <begin position="50"/>
        <end position="166"/>
    </location>
</feature>
<dbReference type="InterPro" id="IPR008972">
    <property type="entry name" value="Cupredoxin"/>
</dbReference>
<dbReference type="Gene3D" id="2.60.40.420">
    <property type="entry name" value="Cupredoxins - blue copper proteins"/>
    <property type="match status" value="2"/>
</dbReference>
<evidence type="ECO:0000256" key="2">
    <source>
        <dbReference type="ARBA" id="ARBA00023008"/>
    </source>
</evidence>
<dbReference type="EMBL" id="MFGX01000064">
    <property type="protein sequence ID" value="OGF55087.1"/>
    <property type="molecule type" value="Genomic_DNA"/>
</dbReference>
<protein>
    <recommendedName>
        <fullName evidence="3">Blue (type 1) copper domain-containing protein</fullName>
    </recommendedName>
</protein>
<comment type="caution">
    <text evidence="4">The sequence shown here is derived from an EMBL/GenBank/DDBJ whole genome shotgun (WGS) entry which is preliminary data.</text>
</comment>
<dbReference type="InterPro" id="IPR011048">
    <property type="entry name" value="Haem_d1_sf"/>
</dbReference>
<dbReference type="GO" id="GO:0009055">
    <property type="term" value="F:electron transfer activity"/>
    <property type="evidence" value="ECO:0007669"/>
    <property type="project" value="InterPro"/>
</dbReference>
<organism evidence="4 5">
    <name type="scientific">Fraserbacteria sp. (strain RBG_16_55_9)</name>
    <dbReference type="NCBI Taxonomy" id="1817864"/>
    <lineage>
        <taxon>Bacteria</taxon>
        <taxon>Candidatus Fraseribacteriota</taxon>
    </lineage>
</organism>
<dbReference type="PANTHER" id="PTHR47197:SF3">
    <property type="entry name" value="DIHYDRO-HEME D1 DEHYDROGENASE"/>
    <property type="match status" value="1"/>
</dbReference>
<dbReference type="Pfam" id="PF06884">
    <property type="entry name" value="DUF1264"/>
    <property type="match status" value="1"/>
</dbReference>
<evidence type="ECO:0000256" key="1">
    <source>
        <dbReference type="ARBA" id="ARBA00022723"/>
    </source>
</evidence>
<proteinExistence type="predicted"/>
<evidence type="ECO:0000313" key="5">
    <source>
        <dbReference type="Proteomes" id="UP000179157"/>
    </source>
</evidence>
<name>A0A1F5UV92_FRAXR</name>
<dbReference type="AlphaFoldDB" id="A0A1F5UV92"/>
<reference evidence="4 5" key="1">
    <citation type="journal article" date="2016" name="Nat. Commun.">
        <title>Thousands of microbial genomes shed light on interconnected biogeochemical processes in an aquifer system.</title>
        <authorList>
            <person name="Anantharaman K."/>
            <person name="Brown C.T."/>
            <person name="Hug L.A."/>
            <person name="Sharon I."/>
            <person name="Castelle C.J."/>
            <person name="Probst A.J."/>
            <person name="Thomas B.C."/>
            <person name="Singh A."/>
            <person name="Wilkins M.J."/>
            <person name="Karaoz U."/>
            <person name="Brodie E.L."/>
            <person name="Williams K.H."/>
            <person name="Hubbard S.S."/>
            <person name="Banfield J.F."/>
        </authorList>
    </citation>
    <scope>NUCLEOTIDE SEQUENCE [LARGE SCALE GENOMIC DNA]</scope>
    <source>
        <strain evidence="5">RBG_16_55_9</strain>
    </source>
</reference>